<dbReference type="Pfam" id="PF14264">
    <property type="entry name" value="Glucos_trans_II"/>
    <property type="match status" value="1"/>
</dbReference>
<reference evidence="2" key="1">
    <citation type="submission" date="2020-01" db="EMBL/GenBank/DDBJ databases">
        <title>Draft Genome Sequences of Shiga Toxin-Producing Escherichia coli from Food and Clinical samples.</title>
        <authorList>
            <person name="Alotaibi K."/>
            <person name="Han J."/>
            <person name="Kim M."/>
            <person name="Khan A."/>
        </authorList>
    </citation>
    <scope>NUCLEOTIDE SEQUENCE</scope>
    <source>
        <strain evidence="2">EC872416</strain>
    </source>
</reference>
<keyword evidence="1" id="KW-0812">Transmembrane</keyword>
<dbReference type="AlphaFoldDB" id="A0A6D0XLT1"/>
<comment type="caution">
    <text evidence="2">The sequence shown here is derived from an EMBL/GenBank/DDBJ whole genome shotgun (WGS) entry which is preliminary data.</text>
</comment>
<feature type="transmembrane region" description="Helical" evidence="1">
    <location>
        <begin position="141"/>
        <end position="174"/>
    </location>
</feature>
<evidence type="ECO:0000313" key="2">
    <source>
        <dbReference type="EMBL" id="NDL80117.1"/>
    </source>
</evidence>
<protein>
    <recommendedName>
        <fullName evidence="3">Glucosyltransferase domain-containing protein</fullName>
    </recommendedName>
</protein>
<feature type="transmembrane region" description="Helical" evidence="1">
    <location>
        <begin position="6"/>
        <end position="28"/>
    </location>
</feature>
<keyword evidence="1" id="KW-1133">Transmembrane helix</keyword>
<dbReference type="RefSeq" id="WP_062873158.1">
    <property type="nucleotide sequence ID" value="NZ_JAAECA010000075.1"/>
</dbReference>
<feature type="transmembrane region" description="Helical" evidence="1">
    <location>
        <begin position="93"/>
        <end position="110"/>
    </location>
</feature>
<organism evidence="2">
    <name type="scientific">Escherichia coli</name>
    <dbReference type="NCBI Taxonomy" id="562"/>
    <lineage>
        <taxon>Bacteria</taxon>
        <taxon>Pseudomonadati</taxon>
        <taxon>Pseudomonadota</taxon>
        <taxon>Gammaproteobacteria</taxon>
        <taxon>Enterobacterales</taxon>
        <taxon>Enterobacteriaceae</taxon>
        <taxon>Escherichia</taxon>
    </lineage>
</organism>
<feature type="transmembrane region" description="Helical" evidence="1">
    <location>
        <begin position="244"/>
        <end position="268"/>
    </location>
</feature>
<evidence type="ECO:0000256" key="1">
    <source>
        <dbReference type="SAM" id="Phobius"/>
    </source>
</evidence>
<dbReference type="InterPro" id="IPR025686">
    <property type="entry name" value="Glucos_trans_II"/>
</dbReference>
<dbReference type="EMBL" id="JAAECA010000075">
    <property type="protein sequence ID" value="NDL80117.1"/>
    <property type="molecule type" value="Genomic_DNA"/>
</dbReference>
<feature type="transmembrane region" description="Helical" evidence="1">
    <location>
        <begin position="306"/>
        <end position="327"/>
    </location>
</feature>
<evidence type="ECO:0008006" key="3">
    <source>
        <dbReference type="Google" id="ProtNLM"/>
    </source>
</evidence>
<feature type="transmembrane region" description="Helical" evidence="1">
    <location>
        <begin position="65"/>
        <end position="81"/>
    </location>
</feature>
<feature type="transmembrane region" description="Helical" evidence="1">
    <location>
        <begin position="280"/>
        <end position="300"/>
    </location>
</feature>
<accession>A0A6D0XLT1</accession>
<feature type="transmembrane region" description="Helical" evidence="1">
    <location>
        <begin position="195"/>
        <end position="212"/>
    </location>
</feature>
<proteinExistence type="predicted"/>
<keyword evidence="1" id="KW-0472">Membrane</keyword>
<sequence>MKKSNLIIISALAIVYCLPIILGTSYYYDDLFRAYLGYSSWSSDGRPFANTFYQILTFGQMMPDTFPLALIVSIFIFAYIGSKLGSFYGKINSYTYCFAYTTIIMSPLFISNLLFRYDSAFMMLAISACIVPYVVTLDKKINIALGTLAVIFSFGLYQAAVSIFIAFAGIELFINSCFHDAKKTIKNCLIRIMQLAVAYVIYSKIILGFFVINDYFKEFNKPISLSADGISRLMENISSSMHNIILMLNSGFLIAVTPIICYSIFCIVKHSITNKKPYPIIGFILALVALSIAVPGIAIFGEKPIFYPRIYIGVGACLFFICFIPVMLNGNKKITIAVQFIFIFYLFGMINATSNAVRSDVEFQKATSQRIINIIDSSYLSINHKVVILGQLRQSPLSYINSLSYPLINILSPQHFINGYDGGRFVLMHEGLDNIEYPDIQEQSKYRDAIKKSKPIFSNNIFSIYNINSTTVISFENTLYDEVNNKMIPYTFKSKMVSNAHYGDKYFYACISNAAYPTLKRNEWYYLLIHNKDGSVINKNFFVPYSIHKNEKTCVSTQWKEPINLGDLKSIEFGIYNINSMQRRVDLGS</sequence>
<name>A0A6D0XLT1_ECOLX</name>
<feature type="transmembrane region" description="Helical" evidence="1">
    <location>
        <begin position="334"/>
        <end position="352"/>
    </location>
</feature>
<gene>
    <name evidence="2" type="ORF">GXK51_15710</name>
</gene>